<organism evidence="7 8">
    <name type="scientific">Croceicoccus ponticola</name>
    <dbReference type="NCBI Taxonomy" id="2217664"/>
    <lineage>
        <taxon>Bacteria</taxon>
        <taxon>Pseudomonadati</taxon>
        <taxon>Pseudomonadota</taxon>
        <taxon>Alphaproteobacteria</taxon>
        <taxon>Sphingomonadales</taxon>
        <taxon>Erythrobacteraceae</taxon>
        <taxon>Croceicoccus</taxon>
    </lineage>
</organism>
<keyword evidence="5 6" id="KW-0472">Membrane</keyword>
<evidence type="ECO:0000256" key="1">
    <source>
        <dbReference type="ARBA" id="ARBA00004651"/>
    </source>
</evidence>
<feature type="transmembrane region" description="Helical" evidence="6">
    <location>
        <begin position="193"/>
        <end position="211"/>
    </location>
</feature>
<keyword evidence="8" id="KW-1185">Reference proteome</keyword>
<feature type="transmembrane region" description="Helical" evidence="6">
    <location>
        <begin position="46"/>
        <end position="66"/>
    </location>
</feature>
<reference evidence="7 8" key="1">
    <citation type="submission" date="2018-12" db="EMBL/GenBank/DDBJ databases">
        <title>Croceicoccus ponticola sp. nov., a lipolytic bacterium isolated from seawater.</title>
        <authorList>
            <person name="Yoon J.-H."/>
        </authorList>
    </citation>
    <scope>NUCLEOTIDE SEQUENCE [LARGE SCALE GENOMIC DNA]</scope>
    <source>
        <strain evidence="7 8">GM-16</strain>
    </source>
</reference>
<keyword evidence="4 6" id="KW-1133">Transmembrane helix</keyword>
<feature type="transmembrane region" description="Helical" evidence="6">
    <location>
        <begin position="279"/>
        <end position="300"/>
    </location>
</feature>
<dbReference type="OrthoDB" id="7011692at2"/>
<dbReference type="RefSeq" id="WP_127612095.1">
    <property type="nucleotide sequence ID" value="NZ_RXOL01000002.1"/>
</dbReference>
<dbReference type="PANTHER" id="PTHR30250">
    <property type="entry name" value="PST FAMILY PREDICTED COLANIC ACID TRANSPORTER"/>
    <property type="match status" value="1"/>
</dbReference>
<evidence type="ECO:0000256" key="5">
    <source>
        <dbReference type="ARBA" id="ARBA00023136"/>
    </source>
</evidence>
<evidence type="ECO:0000256" key="6">
    <source>
        <dbReference type="SAM" id="Phobius"/>
    </source>
</evidence>
<evidence type="ECO:0000256" key="4">
    <source>
        <dbReference type="ARBA" id="ARBA00022989"/>
    </source>
</evidence>
<feature type="transmembrane region" description="Helical" evidence="6">
    <location>
        <begin position="12"/>
        <end position="34"/>
    </location>
</feature>
<keyword evidence="3 6" id="KW-0812">Transmembrane</keyword>
<evidence type="ECO:0000256" key="2">
    <source>
        <dbReference type="ARBA" id="ARBA00022475"/>
    </source>
</evidence>
<dbReference type="AlphaFoldDB" id="A0A437GY25"/>
<accession>A0A437GY25</accession>
<feature type="transmembrane region" description="Helical" evidence="6">
    <location>
        <begin position="133"/>
        <end position="155"/>
    </location>
</feature>
<evidence type="ECO:0000313" key="7">
    <source>
        <dbReference type="EMBL" id="RVQ67587.1"/>
    </source>
</evidence>
<protein>
    <submittedName>
        <fullName evidence="7">Lipopolysaccharide biosynthesis protein</fullName>
    </submittedName>
</protein>
<dbReference type="EMBL" id="RXOL01000002">
    <property type="protein sequence ID" value="RVQ67587.1"/>
    <property type="molecule type" value="Genomic_DNA"/>
</dbReference>
<comment type="caution">
    <text evidence="7">The sequence shown here is derived from an EMBL/GenBank/DDBJ whole genome shotgun (WGS) entry which is preliminary data.</text>
</comment>
<feature type="transmembrane region" description="Helical" evidence="6">
    <location>
        <begin position="312"/>
        <end position="337"/>
    </location>
</feature>
<evidence type="ECO:0000313" key="8">
    <source>
        <dbReference type="Proteomes" id="UP000283003"/>
    </source>
</evidence>
<feature type="transmembrane region" description="Helical" evidence="6">
    <location>
        <begin position="405"/>
        <end position="424"/>
    </location>
</feature>
<sequence>MNWRDRIFGAGLVSNIGANGFGLLVQVFIQLASVPILAHSWGLETYGVWLILLTIPAWLGSGDLGFQGVAANEMTAQVARGERAEALATFHSLATLTAIVVVVLLAIGVLLVAGPLAHLLSFADGASGGHATTVALLMLGYGLLNLVNGLANAALRATGAYSKYTHAIAAAILAENIAVIAVALSGGGLLNAVIAYASLRAVATVLLWLVVRGHARWLLSGPWHASLARLKGMARPAAALAIMPLSFTLSIQSMAPVIAAASSVAMVPLFTSVRTLTRFAVQVTAIVSNAIMPNFTVAVAQRDTARQADLAALTVVTSAVALIPAFVGLALLGPWFMETWTGGAIDPPYWLILALAGAMLANGTWLPLSNLLIAVNRHESFTYVFLALSACALGLAYLLVREMGVTGAGVAVLMLELCMLGWIVRQVRRQDMLAGSSLRAAPGRTLAMMRARFDLR</sequence>
<evidence type="ECO:0000256" key="3">
    <source>
        <dbReference type="ARBA" id="ARBA00022692"/>
    </source>
</evidence>
<dbReference type="InterPro" id="IPR050833">
    <property type="entry name" value="Poly_Biosynth_Transport"/>
</dbReference>
<dbReference type="GO" id="GO:0005886">
    <property type="term" value="C:plasma membrane"/>
    <property type="evidence" value="ECO:0007669"/>
    <property type="project" value="UniProtKB-SubCell"/>
</dbReference>
<feature type="transmembrane region" description="Helical" evidence="6">
    <location>
        <begin position="167"/>
        <end position="187"/>
    </location>
</feature>
<name>A0A437GY25_9SPHN</name>
<feature type="transmembrane region" description="Helical" evidence="6">
    <location>
        <begin position="380"/>
        <end position="399"/>
    </location>
</feature>
<feature type="transmembrane region" description="Helical" evidence="6">
    <location>
        <begin position="87"/>
        <end position="113"/>
    </location>
</feature>
<comment type="subcellular location">
    <subcellularLocation>
        <location evidence="1">Cell membrane</location>
        <topology evidence="1">Multi-pass membrane protein</topology>
    </subcellularLocation>
</comment>
<proteinExistence type="predicted"/>
<gene>
    <name evidence="7" type="ORF">EKN06_06465</name>
</gene>
<keyword evidence="2" id="KW-1003">Cell membrane</keyword>
<dbReference type="PANTHER" id="PTHR30250:SF26">
    <property type="entry name" value="PSMA PROTEIN"/>
    <property type="match status" value="1"/>
</dbReference>
<dbReference type="Proteomes" id="UP000283003">
    <property type="component" value="Unassembled WGS sequence"/>
</dbReference>
<feature type="transmembrane region" description="Helical" evidence="6">
    <location>
        <begin position="349"/>
        <end position="368"/>
    </location>
</feature>
<feature type="transmembrane region" description="Helical" evidence="6">
    <location>
        <begin position="237"/>
        <end position="259"/>
    </location>
</feature>